<name>A0A6C0ACP5_9ZZZZ</name>
<organism evidence="1">
    <name type="scientific">viral metagenome</name>
    <dbReference type="NCBI Taxonomy" id="1070528"/>
    <lineage>
        <taxon>unclassified sequences</taxon>
        <taxon>metagenomes</taxon>
        <taxon>organismal metagenomes</taxon>
    </lineage>
</organism>
<reference evidence="1" key="1">
    <citation type="journal article" date="2020" name="Nature">
        <title>Giant virus diversity and host interactions through global metagenomics.</title>
        <authorList>
            <person name="Schulz F."/>
            <person name="Roux S."/>
            <person name="Paez-Espino D."/>
            <person name="Jungbluth S."/>
            <person name="Walsh D.A."/>
            <person name="Denef V.J."/>
            <person name="McMahon K.D."/>
            <person name="Konstantinidis K.T."/>
            <person name="Eloe-Fadrosh E.A."/>
            <person name="Kyrpides N.C."/>
            <person name="Woyke T."/>
        </authorList>
    </citation>
    <scope>NUCLEOTIDE SEQUENCE</scope>
    <source>
        <strain evidence="1">GVMAG-S-1004661-13</strain>
    </source>
</reference>
<protein>
    <submittedName>
        <fullName evidence="1">Uncharacterized protein</fullName>
    </submittedName>
</protein>
<sequence length="330" mass="40158">MLLFNPKNHEYNSLLDSKINQEIDIFNSSLELNFKELEFKKETCKYYPRNYNEDICIDTLEEDIENLKDDDFKTNRIDNYDFIIEGNGWELENYNIEHNYNLNNKNILTFKKGKYNNSINFASNVITEDFFYFRLTEVIDILNCIIFFHIINTKYYTYIIFSLELGYDLFLNKGLSYTGKEDIFKMTFRNRNLKTNKLYKIEDEIIWTRNKREKYYSLELKRLHIIACRIDSLDEEKIYINCDKSIISEIFIDKKIVENIEDINIVCYDVNNQELFRNYYFVINKPKEYHIIVPMFDVSLETLQRMYIYNEIEYYNIFKNNIVNKIKIIN</sequence>
<dbReference type="AlphaFoldDB" id="A0A6C0ACP5"/>
<dbReference type="EMBL" id="MN740549">
    <property type="protein sequence ID" value="QHS77478.1"/>
    <property type="molecule type" value="Genomic_DNA"/>
</dbReference>
<evidence type="ECO:0000313" key="1">
    <source>
        <dbReference type="EMBL" id="QHS77478.1"/>
    </source>
</evidence>
<accession>A0A6C0ACP5</accession>
<proteinExistence type="predicted"/>